<protein>
    <submittedName>
        <fullName evidence="1">Uncharacterized protein</fullName>
    </submittedName>
</protein>
<proteinExistence type="predicted"/>
<dbReference type="Proteomes" id="UP001176941">
    <property type="component" value="Chromosome 2"/>
</dbReference>
<evidence type="ECO:0000313" key="2">
    <source>
        <dbReference type="Proteomes" id="UP001176941"/>
    </source>
</evidence>
<reference evidence="1" key="1">
    <citation type="submission" date="2023-04" db="EMBL/GenBank/DDBJ databases">
        <authorList>
            <consortium name="ELIXIR-Norway"/>
        </authorList>
    </citation>
    <scope>NUCLEOTIDE SEQUENCE [LARGE SCALE GENOMIC DNA]</scope>
</reference>
<keyword evidence="2" id="KW-1185">Reference proteome</keyword>
<sequence>MLLPRLCHSTRRQRSGLGSEESQNPAMSASISAHLGDLPRAPHVEATGRTLGVATRRLVETEARGVHVASFNLPQTFAFSARCLSMAACLSLLSRCCVSILVSSPSKQYWGFKGWLAFCGVRGSELRLSSFIPQLLLPALDPGALRLPFHFSCPLGTHVTPSGFHSIHETQEMISCSNPLSSYYDSVFTSSLQISYKPKINKKKPNTEA</sequence>
<dbReference type="EMBL" id="OX459938">
    <property type="protein sequence ID" value="CAI9160611.1"/>
    <property type="molecule type" value="Genomic_DNA"/>
</dbReference>
<evidence type="ECO:0000313" key="1">
    <source>
        <dbReference type="EMBL" id="CAI9160611.1"/>
    </source>
</evidence>
<accession>A0ABN8YJ26</accession>
<name>A0ABN8YJ26_RANTA</name>
<organism evidence="1 2">
    <name type="scientific">Rangifer tarandus platyrhynchus</name>
    <name type="common">Svalbard reindeer</name>
    <dbReference type="NCBI Taxonomy" id="3082113"/>
    <lineage>
        <taxon>Eukaryota</taxon>
        <taxon>Metazoa</taxon>
        <taxon>Chordata</taxon>
        <taxon>Craniata</taxon>
        <taxon>Vertebrata</taxon>
        <taxon>Euteleostomi</taxon>
        <taxon>Mammalia</taxon>
        <taxon>Eutheria</taxon>
        <taxon>Laurasiatheria</taxon>
        <taxon>Artiodactyla</taxon>
        <taxon>Ruminantia</taxon>
        <taxon>Pecora</taxon>
        <taxon>Cervidae</taxon>
        <taxon>Odocoileinae</taxon>
        <taxon>Rangifer</taxon>
    </lineage>
</organism>
<gene>
    <name evidence="1" type="ORF">MRATA1EN1_LOCUS9573</name>
</gene>